<comment type="caution">
    <text evidence="2">The sequence shown here is derived from an EMBL/GenBank/DDBJ whole genome shotgun (WGS) entry which is preliminary data.</text>
</comment>
<feature type="region of interest" description="Disordered" evidence="1">
    <location>
        <begin position="22"/>
        <end position="46"/>
    </location>
</feature>
<sequence>MAIPRRVLVCDDAGNPRMQAKVMRTEAVREQMRKRRTSESGQRLSTLLPRPRTLLPALSSKLMML</sequence>
<reference evidence="2 3" key="1">
    <citation type="submission" date="2018-02" db="EMBL/GenBank/DDBJ databases">
        <title>8 Nocardia nova and 1 Nocardia cyriacigeorgica strain used for evolution to TMP-SMX.</title>
        <authorList>
            <person name="Mehta H."/>
            <person name="Weng J."/>
            <person name="Shamoo Y."/>
        </authorList>
    </citation>
    <scope>NUCLEOTIDE SEQUENCE [LARGE SCALE GENOMIC DNA]</scope>
    <source>
        <strain evidence="2 3">BAA2227</strain>
    </source>
</reference>
<evidence type="ECO:0000313" key="3">
    <source>
        <dbReference type="Proteomes" id="UP000238356"/>
    </source>
</evidence>
<keyword evidence="3" id="KW-1185">Reference proteome</keyword>
<gene>
    <name evidence="2" type="ORF">C5F51_36000</name>
</gene>
<proteinExistence type="predicted"/>
<evidence type="ECO:0000256" key="1">
    <source>
        <dbReference type="SAM" id="MobiDB-lite"/>
    </source>
</evidence>
<evidence type="ECO:0000313" key="2">
    <source>
        <dbReference type="EMBL" id="PPJ18835.1"/>
    </source>
</evidence>
<dbReference type="Proteomes" id="UP000238356">
    <property type="component" value="Unassembled WGS sequence"/>
</dbReference>
<protein>
    <submittedName>
        <fullName evidence="2">Uncharacterized protein</fullName>
    </submittedName>
</protein>
<dbReference type="EMBL" id="PSZD01000051">
    <property type="protein sequence ID" value="PPJ18835.1"/>
    <property type="molecule type" value="Genomic_DNA"/>
</dbReference>
<accession>A0A2S5ZUJ1</accession>
<name>A0A2S5ZUJ1_9NOCA</name>
<organism evidence="2 3">
    <name type="scientific">Nocardia nova</name>
    <dbReference type="NCBI Taxonomy" id="37330"/>
    <lineage>
        <taxon>Bacteria</taxon>
        <taxon>Bacillati</taxon>
        <taxon>Actinomycetota</taxon>
        <taxon>Actinomycetes</taxon>
        <taxon>Mycobacteriales</taxon>
        <taxon>Nocardiaceae</taxon>
        <taxon>Nocardia</taxon>
    </lineage>
</organism>
<dbReference type="AlphaFoldDB" id="A0A2S5ZUJ1"/>